<dbReference type="PROSITE" id="PS50181">
    <property type="entry name" value="FBOX"/>
    <property type="match status" value="1"/>
</dbReference>
<feature type="domain" description="F-box" evidence="1">
    <location>
        <begin position="133"/>
        <end position="178"/>
    </location>
</feature>
<accession>A0A2P4ZDH9</accession>
<dbReference type="STRING" id="398673.A0A2P4ZDH9"/>
<dbReference type="AlphaFoldDB" id="A0A2P4ZDH9"/>
<keyword evidence="3" id="KW-1185">Reference proteome</keyword>
<evidence type="ECO:0000313" key="2">
    <source>
        <dbReference type="EMBL" id="PON22340.1"/>
    </source>
</evidence>
<gene>
    <name evidence="2" type="ORF">TGAM01_v208823</name>
</gene>
<evidence type="ECO:0000259" key="1">
    <source>
        <dbReference type="PROSITE" id="PS50181"/>
    </source>
</evidence>
<organism evidence="2 3">
    <name type="scientific">Trichoderma gamsii</name>
    <dbReference type="NCBI Taxonomy" id="398673"/>
    <lineage>
        <taxon>Eukaryota</taxon>
        <taxon>Fungi</taxon>
        <taxon>Dikarya</taxon>
        <taxon>Ascomycota</taxon>
        <taxon>Pezizomycotina</taxon>
        <taxon>Sordariomycetes</taxon>
        <taxon>Hypocreomycetidae</taxon>
        <taxon>Hypocreales</taxon>
        <taxon>Hypocreaceae</taxon>
        <taxon>Trichoderma</taxon>
    </lineage>
</organism>
<dbReference type="EMBL" id="JPDN02000039">
    <property type="protein sequence ID" value="PON22340.1"/>
    <property type="molecule type" value="Genomic_DNA"/>
</dbReference>
<evidence type="ECO:0000313" key="3">
    <source>
        <dbReference type="Proteomes" id="UP000054821"/>
    </source>
</evidence>
<dbReference type="RefSeq" id="XP_024404844.1">
    <property type="nucleotide sequence ID" value="XM_024550416.1"/>
</dbReference>
<feature type="non-terminal residue" evidence="2">
    <location>
        <position position="1"/>
    </location>
</feature>
<comment type="caution">
    <text evidence="2">The sequence shown here is derived from an EMBL/GenBank/DDBJ whole genome shotgun (WGS) entry which is preliminary data.</text>
</comment>
<dbReference type="GeneID" id="36347805"/>
<dbReference type="Pfam" id="PF12937">
    <property type="entry name" value="F-box-like"/>
    <property type="match status" value="1"/>
</dbReference>
<proteinExistence type="predicted"/>
<protein>
    <recommendedName>
        <fullName evidence="1">F-box domain-containing protein</fullName>
    </recommendedName>
</protein>
<dbReference type="Proteomes" id="UP000054821">
    <property type="component" value="Unassembled WGS sequence"/>
</dbReference>
<name>A0A2P4ZDH9_9HYPO</name>
<dbReference type="InterPro" id="IPR001810">
    <property type="entry name" value="F-box_dom"/>
</dbReference>
<sequence length="444" mass="49015">PPLSDVASNIDRPSHVKRRNQRIISALLATAIPGKRATEADYYGAILIALMAVTRSPIEAIAICRSVRGRSADKPLICQCWIISSFVLGDWNLAWSTIAAKAGDDSKLRYSSVLSYYSGFTIERHLTTMADTVSPIKNLPSELLASILGGFSTKELLPVVTVNHRFCSIATKILYRRLVASPSRSNHGVILECYHPSAKISTPYLRCQYLGNATCDGPSIDERDPSFVDLRRIYSCFRPVVLETNRRRRFRYGWSVETMGGSTQLQIAADDEEVEDTAHQEVYLDEGERFSQLCAVANVVVHGSRPGLFTRHVNFSDGVIRVFREWLASMLPGHSSTHGESGASSSSPSAVTEASISAAGLFSSEDENILWVDTTKNVGIRFRVTPGPEARGTIWEDEPPMFYNLTYEELVVRTSTLLLAMDEADVQHVAHSGKDVIIAPFTIL</sequence>
<reference evidence="2 3" key="1">
    <citation type="journal article" date="2016" name="Genome Announc.">
        <title>Draft Whole-Genome Sequence of Trichoderma gamsii T6085, a Promising Biocontrol Agent of Fusarium Head Blight on Wheat.</title>
        <authorList>
            <person name="Baroncelli R."/>
            <person name="Zapparata A."/>
            <person name="Piaggeschi G."/>
            <person name="Sarrocco S."/>
            <person name="Vannacci G."/>
        </authorList>
    </citation>
    <scope>NUCLEOTIDE SEQUENCE [LARGE SCALE GENOMIC DNA]</scope>
    <source>
        <strain evidence="2 3">T6085</strain>
    </source>
</reference>